<evidence type="ECO:0000256" key="1">
    <source>
        <dbReference type="SAM" id="MobiDB-lite"/>
    </source>
</evidence>
<feature type="region of interest" description="Disordered" evidence="1">
    <location>
        <begin position="88"/>
        <end position="117"/>
    </location>
</feature>
<reference evidence="2" key="1">
    <citation type="journal article" date="2020" name="Fungal Divers.">
        <title>Resolving the Mortierellaceae phylogeny through synthesis of multi-gene phylogenetics and phylogenomics.</title>
        <authorList>
            <person name="Vandepol N."/>
            <person name="Liber J."/>
            <person name="Desiro A."/>
            <person name="Na H."/>
            <person name="Kennedy M."/>
            <person name="Barry K."/>
            <person name="Grigoriev I.V."/>
            <person name="Miller A.N."/>
            <person name="O'Donnell K."/>
            <person name="Stajich J.E."/>
            <person name="Bonito G."/>
        </authorList>
    </citation>
    <scope>NUCLEOTIDE SEQUENCE</scope>
    <source>
        <strain evidence="2">KOD1015</strain>
    </source>
</reference>
<dbReference type="Proteomes" id="UP000780801">
    <property type="component" value="Unassembled WGS sequence"/>
</dbReference>
<protein>
    <submittedName>
        <fullName evidence="2">Uncharacterized protein</fullName>
    </submittedName>
</protein>
<keyword evidence="3" id="KW-1185">Reference proteome</keyword>
<evidence type="ECO:0000313" key="2">
    <source>
        <dbReference type="EMBL" id="KAF9557894.1"/>
    </source>
</evidence>
<accession>A0A9P6K979</accession>
<gene>
    <name evidence="2" type="ORF">BGW38_009139</name>
</gene>
<dbReference type="AlphaFoldDB" id="A0A9P6K979"/>
<sequence>TTPKETVADPTQPAEPNNEPTSVVDLSNTTDDFYDFEDDLRDIDMEEDDSMIEDGSMDVDTIVKKMASENISEKQRATLRKQLLKLTSPKSSATRGAAVRTNPLRAPARQNKTITKG</sequence>
<feature type="compositionally biased region" description="Polar residues" evidence="1">
    <location>
        <begin position="14"/>
        <end position="29"/>
    </location>
</feature>
<proteinExistence type="predicted"/>
<organism evidence="2 3">
    <name type="scientific">Lunasporangiospora selenospora</name>
    <dbReference type="NCBI Taxonomy" id="979761"/>
    <lineage>
        <taxon>Eukaryota</taxon>
        <taxon>Fungi</taxon>
        <taxon>Fungi incertae sedis</taxon>
        <taxon>Mucoromycota</taxon>
        <taxon>Mortierellomycotina</taxon>
        <taxon>Mortierellomycetes</taxon>
        <taxon>Mortierellales</taxon>
        <taxon>Mortierellaceae</taxon>
        <taxon>Lunasporangiospora</taxon>
    </lineage>
</organism>
<name>A0A9P6K979_9FUNG</name>
<evidence type="ECO:0000313" key="3">
    <source>
        <dbReference type="Proteomes" id="UP000780801"/>
    </source>
</evidence>
<comment type="caution">
    <text evidence="2">The sequence shown here is derived from an EMBL/GenBank/DDBJ whole genome shotgun (WGS) entry which is preliminary data.</text>
</comment>
<feature type="region of interest" description="Disordered" evidence="1">
    <location>
        <begin position="1"/>
        <end position="29"/>
    </location>
</feature>
<dbReference type="EMBL" id="JAABOA010006585">
    <property type="protein sequence ID" value="KAF9557894.1"/>
    <property type="molecule type" value="Genomic_DNA"/>
</dbReference>
<feature type="non-terminal residue" evidence="2">
    <location>
        <position position="1"/>
    </location>
</feature>